<keyword evidence="1" id="KW-0496">Mitochondrion</keyword>
<sequence>MTLRFSIELHGKDKFLLQRIQSFFSNREGPLLQLPTTFVVGWWRRGAQYLGYKVGSIRCKGKRWRSCLYCNFYLRINWCYNPTFFEISFIDSIMSRLSSIQISSWFNESQRTSDKWRFT</sequence>
<organism evidence="1">
    <name type="scientific">Morchella brunnea</name>
    <dbReference type="NCBI Taxonomy" id="1174671"/>
    <lineage>
        <taxon>Eukaryota</taxon>
        <taxon>Fungi</taxon>
        <taxon>Dikarya</taxon>
        <taxon>Ascomycota</taxon>
        <taxon>Pezizomycotina</taxon>
        <taxon>Pezizomycetes</taxon>
        <taxon>Pezizales</taxon>
        <taxon>Morchellaceae</taxon>
        <taxon>Morchella</taxon>
    </lineage>
</organism>
<proteinExistence type="predicted"/>
<protein>
    <submittedName>
        <fullName evidence="1">Uncharacterized protein</fullName>
    </submittedName>
</protein>
<name>A0A8K1MH80_9PEZI</name>
<dbReference type="AlphaFoldDB" id="A0A8K1MH80"/>
<dbReference type="EMBL" id="MW538937">
    <property type="protein sequence ID" value="UBU98386.1"/>
    <property type="molecule type" value="Genomic_DNA"/>
</dbReference>
<geneLocation type="mitochondrion" evidence="1"/>
<dbReference type="GeneID" id="68665192"/>
<dbReference type="RefSeq" id="YP_010218687.1">
    <property type="nucleotide sequence ID" value="NC_058917.1"/>
</dbReference>
<gene>
    <name evidence="1" type="primary">orf119A</name>
</gene>
<evidence type="ECO:0000313" key="1">
    <source>
        <dbReference type="EMBL" id="UBU98386.1"/>
    </source>
</evidence>
<accession>A0A8K1MH80</accession>
<reference evidence="1" key="1">
    <citation type="submission" date="2021-01" db="EMBL/GenBank/DDBJ databases">
        <authorList>
            <person name="Sun H.-H."/>
            <person name="Zhang S."/>
            <person name="Zhang Y.-J."/>
        </authorList>
    </citation>
    <scope>NUCLEOTIDE SEQUENCE</scope>
    <source>
        <strain evidence="1">CMM1</strain>
    </source>
</reference>